<dbReference type="AlphaFoldDB" id="A0AAV5LIJ8"/>
<dbReference type="InterPro" id="IPR004883">
    <property type="entry name" value="LOB"/>
</dbReference>
<comment type="caution">
    <text evidence="4">The sequence shown here is derived from an EMBL/GenBank/DDBJ whole genome shotgun (WGS) entry which is preliminary data.</text>
</comment>
<feature type="coiled-coil region" evidence="2">
    <location>
        <begin position="137"/>
        <end position="164"/>
    </location>
</feature>
<keyword evidence="2" id="KW-0175">Coiled coil</keyword>
<evidence type="ECO:0000259" key="3">
    <source>
        <dbReference type="PROSITE" id="PS50891"/>
    </source>
</evidence>
<dbReference type="EMBL" id="BPVZ01000119">
    <property type="protein sequence ID" value="GKV36959.1"/>
    <property type="molecule type" value="Genomic_DNA"/>
</dbReference>
<evidence type="ECO:0000313" key="4">
    <source>
        <dbReference type="EMBL" id="GKV36959.1"/>
    </source>
</evidence>
<evidence type="ECO:0000313" key="5">
    <source>
        <dbReference type="Proteomes" id="UP001054252"/>
    </source>
</evidence>
<feature type="domain" description="LOB" evidence="3">
    <location>
        <begin position="2"/>
        <end position="108"/>
    </location>
</feature>
<comment type="similarity">
    <text evidence="1">Belongs to the LOB domain-containing protein family.</text>
</comment>
<dbReference type="PROSITE" id="PS50891">
    <property type="entry name" value="LOB"/>
    <property type="match status" value="1"/>
</dbReference>
<accession>A0AAV5LIJ8</accession>
<dbReference type="Pfam" id="PF03195">
    <property type="entry name" value="LOB"/>
    <property type="match status" value="1"/>
</dbReference>
<sequence>MAACAFHSKDKKRCPTNCIFRDVFPKSDENALKVRDFFKLEKLVDFAKSLSGIEREEDLVRSPEINAFLWEVYNFVQDINTHSGGPYSRIEAVLKNLKAARSYLSQKPILADVLLEASIKILEKQEEVYDCLALVEGLNLELDKEAEEQAKEAAEQEVAFKEAAA</sequence>
<evidence type="ECO:0000256" key="2">
    <source>
        <dbReference type="SAM" id="Coils"/>
    </source>
</evidence>
<name>A0AAV5LIJ8_9ROSI</name>
<dbReference type="Proteomes" id="UP001054252">
    <property type="component" value="Unassembled WGS sequence"/>
</dbReference>
<keyword evidence="5" id="KW-1185">Reference proteome</keyword>
<organism evidence="4 5">
    <name type="scientific">Rubroshorea leprosula</name>
    <dbReference type="NCBI Taxonomy" id="152421"/>
    <lineage>
        <taxon>Eukaryota</taxon>
        <taxon>Viridiplantae</taxon>
        <taxon>Streptophyta</taxon>
        <taxon>Embryophyta</taxon>
        <taxon>Tracheophyta</taxon>
        <taxon>Spermatophyta</taxon>
        <taxon>Magnoliopsida</taxon>
        <taxon>eudicotyledons</taxon>
        <taxon>Gunneridae</taxon>
        <taxon>Pentapetalae</taxon>
        <taxon>rosids</taxon>
        <taxon>malvids</taxon>
        <taxon>Malvales</taxon>
        <taxon>Dipterocarpaceae</taxon>
        <taxon>Rubroshorea</taxon>
    </lineage>
</organism>
<protein>
    <recommendedName>
        <fullName evidence="3">LOB domain-containing protein</fullName>
    </recommendedName>
</protein>
<gene>
    <name evidence="4" type="ORF">SLEP1_g45041</name>
</gene>
<proteinExistence type="inferred from homology"/>
<evidence type="ECO:0000256" key="1">
    <source>
        <dbReference type="ARBA" id="ARBA00005474"/>
    </source>
</evidence>
<reference evidence="4 5" key="1">
    <citation type="journal article" date="2021" name="Commun. Biol.">
        <title>The genome of Shorea leprosula (Dipterocarpaceae) highlights the ecological relevance of drought in aseasonal tropical rainforests.</title>
        <authorList>
            <person name="Ng K.K.S."/>
            <person name="Kobayashi M.J."/>
            <person name="Fawcett J.A."/>
            <person name="Hatakeyama M."/>
            <person name="Paape T."/>
            <person name="Ng C.H."/>
            <person name="Ang C.C."/>
            <person name="Tnah L.H."/>
            <person name="Lee C.T."/>
            <person name="Nishiyama T."/>
            <person name="Sese J."/>
            <person name="O'Brien M.J."/>
            <person name="Copetti D."/>
            <person name="Mohd Noor M.I."/>
            <person name="Ong R.C."/>
            <person name="Putra M."/>
            <person name="Sireger I.Z."/>
            <person name="Indrioko S."/>
            <person name="Kosugi Y."/>
            <person name="Izuno A."/>
            <person name="Isagi Y."/>
            <person name="Lee S.L."/>
            <person name="Shimizu K.K."/>
        </authorList>
    </citation>
    <scope>NUCLEOTIDE SEQUENCE [LARGE SCALE GENOMIC DNA]</scope>
    <source>
        <strain evidence="4">214</strain>
    </source>
</reference>